<name>A0AAD6UHJ9_9AGAR</name>
<evidence type="ECO:0000313" key="3">
    <source>
        <dbReference type="Proteomes" id="UP001222325"/>
    </source>
</evidence>
<comment type="caution">
    <text evidence="2">The sequence shown here is derived from an EMBL/GenBank/DDBJ whole genome shotgun (WGS) entry which is preliminary data.</text>
</comment>
<evidence type="ECO:0000313" key="2">
    <source>
        <dbReference type="EMBL" id="KAJ7102548.1"/>
    </source>
</evidence>
<sequence>MPPSSLSSSYAPPPTRVAPVTNPDVAAAPRTSEAEADSLSLFSSVASATSNFQQLTCAAGSLRPRPARRPWQRAPLSSTAVTIRGAHRPPAHAHPVPSFPLTTLASRRVASRDSADSRTPSLLRVVVSAHLVSVSSPVPHLFGRRPGTKHAPQVLAARTAAALHIDNLLDTLITRICIFHPILQWRRSERMRAPRPLCPSPRGLRSRALVASGELGNAKSPPAQAATVSGRTEVSALTRKDAVW</sequence>
<gene>
    <name evidence="2" type="ORF">B0H15DRAFT_943451</name>
</gene>
<feature type="compositionally biased region" description="Low complexity" evidence="1">
    <location>
        <begin position="1"/>
        <end position="10"/>
    </location>
</feature>
<keyword evidence="3" id="KW-1185">Reference proteome</keyword>
<feature type="region of interest" description="Disordered" evidence="1">
    <location>
        <begin position="1"/>
        <end position="33"/>
    </location>
</feature>
<protein>
    <submittedName>
        <fullName evidence="2">Uncharacterized protein</fullName>
    </submittedName>
</protein>
<dbReference type="AlphaFoldDB" id="A0AAD6UHJ9"/>
<evidence type="ECO:0000256" key="1">
    <source>
        <dbReference type="SAM" id="MobiDB-lite"/>
    </source>
</evidence>
<reference evidence="2" key="1">
    <citation type="submission" date="2023-03" db="EMBL/GenBank/DDBJ databases">
        <title>Massive genome expansion in bonnet fungi (Mycena s.s.) driven by repeated elements and novel gene families across ecological guilds.</title>
        <authorList>
            <consortium name="Lawrence Berkeley National Laboratory"/>
            <person name="Harder C.B."/>
            <person name="Miyauchi S."/>
            <person name="Viragh M."/>
            <person name="Kuo A."/>
            <person name="Thoen E."/>
            <person name="Andreopoulos B."/>
            <person name="Lu D."/>
            <person name="Skrede I."/>
            <person name="Drula E."/>
            <person name="Henrissat B."/>
            <person name="Morin E."/>
            <person name="Kohler A."/>
            <person name="Barry K."/>
            <person name="LaButti K."/>
            <person name="Morin E."/>
            <person name="Salamov A."/>
            <person name="Lipzen A."/>
            <person name="Mereny Z."/>
            <person name="Hegedus B."/>
            <person name="Baldrian P."/>
            <person name="Stursova M."/>
            <person name="Weitz H."/>
            <person name="Taylor A."/>
            <person name="Grigoriev I.V."/>
            <person name="Nagy L.G."/>
            <person name="Martin F."/>
            <person name="Kauserud H."/>
        </authorList>
    </citation>
    <scope>NUCLEOTIDE SEQUENCE</scope>
    <source>
        <strain evidence="2">CBHHK173m</strain>
    </source>
</reference>
<accession>A0AAD6UHJ9</accession>
<organism evidence="2 3">
    <name type="scientific">Mycena belliarum</name>
    <dbReference type="NCBI Taxonomy" id="1033014"/>
    <lineage>
        <taxon>Eukaryota</taxon>
        <taxon>Fungi</taxon>
        <taxon>Dikarya</taxon>
        <taxon>Basidiomycota</taxon>
        <taxon>Agaricomycotina</taxon>
        <taxon>Agaricomycetes</taxon>
        <taxon>Agaricomycetidae</taxon>
        <taxon>Agaricales</taxon>
        <taxon>Marasmiineae</taxon>
        <taxon>Mycenaceae</taxon>
        <taxon>Mycena</taxon>
    </lineage>
</organism>
<dbReference type="Proteomes" id="UP001222325">
    <property type="component" value="Unassembled WGS sequence"/>
</dbReference>
<dbReference type="EMBL" id="JARJCN010000003">
    <property type="protein sequence ID" value="KAJ7102548.1"/>
    <property type="molecule type" value="Genomic_DNA"/>
</dbReference>
<proteinExistence type="predicted"/>